<name>A0A0F9HZJ8_9ZZZZ</name>
<evidence type="ECO:0000313" key="2">
    <source>
        <dbReference type="EMBL" id="KKM20582.1"/>
    </source>
</evidence>
<gene>
    <name evidence="2" type="ORF">LCGC14_1644010</name>
</gene>
<feature type="region of interest" description="Disordered" evidence="1">
    <location>
        <begin position="44"/>
        <end position="73"/>
    </location>
</feature>
<accession>A0A0F9HZJ8</accession>
<organism evidence="2">
    <name type="scientific">marine sediment metagenome</name>
    <dbReference type="NCBI Taxonomy" id="412755"/>
    <lineage>
        <taxon>unclassified sequences</taxon>
        <taxon>metagenomes</taxon>
        <taxon>ecological metagenomes</taxon>
    </lineage>
</organism>
<reference evidence="2" key="1">
    <citation type="journal article" date="2015" name="Nature">
        <title>Complex archaea that bridge the gap between prokaryotes and eukaryotes.</title>
        <authorList>
            <person name="Spang A."/>
            <person name="Saw J.H."/>
            <person name="Jorgensen S.L."/>
            <person name="Zaremba-Niedzwiedzka K."/>
            <person name="Martijn J."/>
            <person name="Lind A.E."/>
            <person name="van Eijk R."/>
            <person name="Schleper C."/>
            <person name="Guy L."/>
            <person name="Ettema T.J."/>
        </authorList>
    </citation>
    <scope>NUCLEOTIDE SEQUENCE</scope>
</reference>
<dbReference type="AlphaFoldDB" id="A0A0F9HZJ8"/>
<proteinExistence type="predicted"/>
<comment type="caution">
    <text evidence="2">The sequence shown here is derived from an EMBL/GenBank/DDBJ whole genome shotgun (WGS) entry which is preliminary data.</text>
</comment>
<dbReference type="EMBL" id="LAZR01013737">
    <property type="protein sequence ID" value="KKM20582.1"/>
    <property type="molecule type" value="Genomic_DNA"/>
</dbReference>
<sequence>MGLGNFITTALTESMLTMDNIGPFGGEQLVEFTLFLSDQFGRNPSVSSDRSSIKFLDSPSVPSQLEEGVQNDDSYRQSRHFVRNSQLRNLKLSDVSIGLQTHLRENSLARQIQAKRDQPAIIRLLKRVKSSSPHKATGGSEQFRPWENIIPPNTKFFLEQVTENREEKVQVLDTFGEFIAFFFGARPEVYTYQGTLLNSVNHDWKNEFLLNYEYFLRGSQAVKHRATMFLQYDDVIVEGYMLNSQIRQTGVDDVTVPFTFNLLILNRSSINPRNILVARSRRQELTTYENALLNSLQDSLTLTKNKGVNDMQTFLLMREWLNSTKFPSAGNAVHFKKTNKIQSPNTKPKQDAPVTKPNVTMRQVHTVPLVVG</sequence>
<evidence type="ECO:0000256" key="1">
    <source>
        <dbReference type="SAM" id="MobiDB-lite"/>
    </source>
</evidence>
<protein>
    <submittedName>
        <fullName evidence="2">Uncharacterized protein</fullName>
    </submittedName>
</protein>